<feature type="region of interest" description="Disordered" evidence="4">
    <location>
        <begin position="621"/>
        <end position="668"/>
    </location>
</feature>
<protein>
    <recommendedName>
        <fullName evidence="3">PCI domain-containing protein 2 homolog</fullName>
    </recommendedName>
    <alternativeName>
        <fullName evidence="2">CSN12-like protein</fullName>
    </alternativeName>
</protein>
<evidence type="ECO:0000259" key="5">
    <source>
        <dbReference type="PROSITE" id="PS50250"/>
    </source>
</evidence>
<dbReference type="EMBL" id="CADEPM010000003">
    <property type="protein sequence ID" value="CAB3403600.1"/>
    <property type="molecule type" value="Genomic_DNA"/>
</dbReference>
<dbReference type="FunFam" id="1.10.10.10:FF:000146">
    <property type="entry name" value="PCI domain-containing protein 2 homolog"/>
    <property type="match status" value="1"/>
</dbReference>
<organism evidence="6 7">
    <name type="scientific">Caenorhabditis bovis</name>
    <dbReference type="NCBI Taxonomy" id="2654633"/>
    <lineage>
        <taxon>Eukaryota</taxon>
        <taxon>Metazoa</taxon>
        <taxon>Ecdysozoa</taxon>
        <taxon>Nematoda</taxon>
        <taxon>Chromadorea</taxon>
        <taxon>Rhabditida</taxon>
        <taxon>Rhabditina</taxon>
        <taxon>Rhabditomorpha</taxon>
        <taxon>Rhabditoidea</taxon>
        <taxon>Rhabditidae</taxon>
        <taxon>Peloderinae</taxon>
        <taxon>Caenorhabditis</taxon>
    </lineage>
</organism>
<dbReference type="Pfam" id="PF01399">
    <property type="entry name" value="PCI"/>
    <property type="match status" value="1"/>
</dbReference>
<dbReference type="OrthoDB" id="10252687at2759"/>
<feature type="compositionally biased region" description="Polar residues" evidence="4">
    <location>
        <begin position="649"/>
        <end position="664"/>
    </location>
</feature>
<dbReference type="InterPro" id="IPR045114">
    <property type="entry name" value="Csn12-like"/>
</dbReference>
<evidence type="ECO:0000256" key="2">
    <source>
        <dbReference type="ARBA" id="ARBA00033214"/>
    </source>
</evidence>
<dbReference type="GO" id="GO:0003690">
    <property type="term" value="F:double-stranded DNA binding"/>
    <property type="evidence" value="ECO:0007669"/>
    <property type="project" value="InterPro"/>
</dbReference>
<evidence type="ECO:0000313" key="7">
    <source>
        <dbReference type="Proteomes" id="UP000494206"/>
    </source>
</evidence>
<proteinExistence type="inferred from homology"/>
<dbReference type="SMART" id="SM00753">
    <property type="entry name" value="PAM"/>
    <property type="match status" value="1"/>
</dbReference>
<feature type="region of interest" description="Disordered" evidence="4">
    <location>
        <begin position="712"/>
        <end position="810"/>
    </location>
</feature>
<evidence type="ECO:0000313" key="6">
    <source>
        <dbReference type="EMBL" id="CAB3403600.1"/>
    </source>
</evidence>
<dbReference type="PROSITE" id="PS00028">
    <property type="entry name" value="ZINC_FINGER_C2H2_1"/>
    <property type="match status" value="3"/>
</dbReference>
<dbReference type="GO" id="GO:0070390">
    <property type="term" value="C:transcription export complex 2"/>
    <property type="evidence" value="ECO:0007669"/>
    <property type="project" value="TreeGrafter"/>
</dbReference>
<evidence type="ECO:0000256" key="1">
    <source>
        <dbReference type="ARBA" id="ARBA00025771"/>
    </source>
</evidence>
<dbReference type="InterPro" id="IPR036388">
    <property type="entry name" value="WH-like_DNA-bd_sf"/>
</dbReference>
<feature type="compositionally biased region" description="Basic and acidic residues" evidence="4">
    <location>
        <begin position="630"/>
        <end position="640"/>
    </location>
</feature>
<accession>A0A8S1EUA7</accession>
<comment type="similarity">
    <text evidence="1">Belongs to the CSN12 family.</text>
</comment>
<dbReference type="PANTHER" id="PTHR12732">
    <property type="entry name" value="UNCHARACTERIZED PROTEASOME COMPONENT REGION PCI-CONTAINING"/>
    <property type="match status" value="1"/>
</dbReference>
<dbReference type="Proteomes" id="UP000494206">
    <property type="component" value="Unassembled WGS sequence"/>
</dbReference>
<dbReference type="PROSITE" id="PS50250">
    <property type="entry name" value="PCI"/>
    <property type="match status" value="1"/>
</dbReference>
<evidence type="ECO:0000256" key="4">
    <source>
        <dbReference type="SAM" id="MobiDB-lite"/>
    </source>
</evidence>
<dbReference type="GO" id="GO:0016973">
    <property type="term" value="P:poly(A)+ mRNA export from nucleus"/>
    <property type="evidence" value="ECO:0007669"/>
    <property type="project" value="TreeGrafter"/>
</dbReference>
<dbReference type="PANTHER" id="PTHR12732:SF0">
    <property type="entry name" value="PCI DOMAIN-CONTAINING PROTEIN 2"/>
    <property type="match status" value="1"/>
</dbReference>
<feature type="region of interest" description="Disordered" evidence="4">
    <location>
        <begin position="1238"/>
        <end position="1279"/>
    </location>
</feature>
<dbReference type="GO" id="GO:0006368">
    <property type="term" value="P:transcription elongation by RNA polymerase II"/>
    <property type="evidence" value="ECO:0007669"/>
    <property type="project" value="TreeGrafter"/>
</dbReference>
<dbReference type="SMART" id="SM00355">
    <property type="entry name" value="ZnF_C2H2"/>
    <property type="match status" value="8"/>
</dbReference>
<sequence length="2172" mass="248642">MKNCELRYISVQAIKKIEKLKLYGGFLNYLETEAEKLEENDQKETLRILKEANAKSDKSIIDLFLQYMRFKYIFDLKPAEREYLESEAKIGAIKMRKAPIQSEFYFGDIAVSLNSKAYCVNLNGENKENMFRNRNFLANNEIYCGICAKECLKDLDDIESFGDLRKFVEHYLKFHGTIALFACHCCSKAFTTPAELMAHDCEDYRRFLEVKKTKNSNNCEEMIAWHFLVCSDCGVSTSMQLNVMELVLNEQLSKLVDFFKIHSSSKLLLVTVYSSIPLIDEPIVTFLTSFNEGYFLRGGGCDIEERLNDFVCPAMHDYENEFPDTVKLKKHVLTNHFNTGLAMFFTSCHAAVHNKRFGLLKPCFVLCREKRTRENVCIGGMRMGPKEVASEALPINWQTSADNKTVFNVTEDVLSMLKIDKTVLNLNEKSANLKISTEFHVGNKTSWSLHKTNMMVGNVHVSRPNDDIPREILNDCTICFKLRSNLDGDDVHKSALRDKVAVCTRCRVICNGEIAVQQHVENIEKHKILTLFAGRSYANSPLPCPDCNDMLCSIEGLRLHLYNRHNQYYTYDYDDSDVSYRNLPKPTERFKQINSTLGLNPDGSFSNNVFGDSVTKKNNFESQFPNYTTNRRDDDFERNGAKRRRITPPETSNYQRIPSSSHSTDTNEHEVVRMANDDDQFLEVDITFDLVDLSPVENNRASQSFDFETLRDSNKTDDFTGFDDSSPDDAVDLVGSGDEESRMLNENEDDGLANGDRKGPNSSASNDNDDSIEVVKVVLHPPDDEKYTPSGKGGEKEEEEGDNTLDWTEPAEGDYYTITKNIAAKKKTTSSVSEEIGVIYGCKRCTGKFPSLKCIQVHLKENHARDFDDVYKEDYAIPKNTPMNLCLDCATAFECRQMFENHIKTHKERNFESDPCLCCSSGIDRCKYVGNQKIIAHYNDHKWNHFSFTCSRCPRPYPRFSTYCQMMYHLHFDHEASALYFCKLCYYATTQADEALYKNIVECARANKKDVNFVLGVVPASMVTYQPVDLEAYIAEIQKNPKNFAELSLCGHRTLKLEGNAFATCTDFTEHGVCSGMVLLEKELPEAEAEAFSCDHSPTTSIIDEFFEKFDPDRLRNDEWKSSVLHIPAICQKKQSVQQTAKQHFQSSDGLDRENSDAVQSTDLDFGHERTDDVRRSETEKENAPPMQSRASPIQELGQESSKRQQETIYQPHEILTSEETCHAASSLELLPQNVKELDQKSSRQLRQNSSSSDSRAPSEDGNYDETLSKQGSKLNVKKRQTAKEYRNIELVISISPTEICFICGNEIMKDRIRVVREDAQLVFQSVLAQYSQRNLLNNVEWILENRKRYDFALPHDGSLSVCRAHFNPEPASNFLPPKWALNELPQRLCPPQDKCRTPRPHMIIKNAINAEVHRIDGEEFPMAFSLPTKVLCFICATRQSSKSNYERWMTIHFATISNMWRVVVSQQLINSGAILDEIPENVYFCLRHFVPASFKWDKDCVVFRGTNDDYPIMNFFASACVNRSYRKMANMLFKDELTYQHAKDKFESEFSNCDKCEFCQKTVTSSLNWFLHLHHNVRGEMICMLCQKTAKCDVDRLDGVFVDHLVECHKNAIVYNLKCFVGCSRVFDDVEEYREHLFFAHKDVLKFQNPCGLAFADKQQHELHRSLHKSSARKSEAYCCTICGTINGHVVLRDSTVLTHELFHAIETALACNICCMIFDGPKKFDDFEAHFGASHTSARRKLCQDCSMHADSDHSRKIHMMDRIHDIDGYFKLIDNATNRPDWKSGEAIAKLICLDDSHSNLPFLHIEAYGSRRQRAQIYDEGIDGVVCLHLQVLYNVHVAEDVLAAHATQIQLLQLFNKEILQKRKAENWFLPIFYQICTDLRFLSKEAENIASRDDEGEATTTFFETAANAIMESYRTCVVDARTDLHQSKKVAMLNVTNQLFRIYFKINKLNLLKPLIRAIDNCGALKDEFSMADKVTYNYFLGRKAMFDADLTLAEKSLTYAFNNCPPEAFANKRKVLIYLIPVKMFLGHMPTEALLKKYQLDEFMEVVNAVKNGHVGALDNALNNHETFFIRCGIFLMLEKLRMITFRTLFKKTAKIVGSHQIPLEVFQIALKFVEAEEMDTDELECVIANLIATRKIKGYLAHNHSKLVISKTNAFPNLSTLAL</sequence>
<feature type="compositionally biased region" description="Low complexity" evidence="4">
    <location>
        <begin position="1243"/>
        <end position="1256"/>
    </location>
</feature>
<dbReference type="InterPro" id="IPR013087">
    <property type="entry name" value="Znf_C2H2_type"/>
</dbReference>
<reference evidence="6 7" key="1">
    <citation type="submission" date="2020-04" db="EMBL/GenBank/DDBJ databases">
        <authorList>
            <person name="Laetsch R D."/>
            <person name="Stevens L."/>
            <person name="Kumar S."/>
            <person name="Blaxter L. M."/>
        </authorList>
    </citation>
    <scope>NUCLEOTIDE SEQUENCE [LARGE SCALE GENOMIC DNA]</scope>
</reference>
<keyword evidence="7" id="KW-1185">Reference proteome</keyword>
<evidence type="ECO:0000256" key="3">
    <source>
        <dbReference type="ARBA" id="ARBA00072421"/>
    </source>
</evidence>
<gene>
    <name evidence="6" type="ORF">CBOVIS_LOCUS6053</name>
</gene>
<feature type="domain" description="PCI" evidence="5">
    <location>
        <begin position="1982"/>
        <end position="2163"/>
    </location>
</feature>
<feature type="compositionally biased region" description="Basic and acidic residues" evidence="4">
    <location>
        <begin position="1165"/>
        <end position="1183"/>
    </location>
</feature>
<dbReference type="Gene3D" id="1.10.10.10">
    <property type="entry name" value="Winged helix-like DNA-binding domain superfamily/Winged helix DNA-binding domain"/>
    <property type="match status" value="1"/>
</dbReference>
<name>A0A8S1EUA7_9PELO</name>
<dbReference type="GO" id="GO:0003723">
    <property type="term" value="F:RNA binding"/>
    <property type="evidence" value="ECO:0007669"/>
    <property type="project" value="InterPro"/>
</dbReference>
<dbReference type="InterPro" id="IPR000717">
    <property type="entry name" value="PCI_dom"/>
</dbReference>
<dbReference type="GO" id="GO:0000973">
    <property type="term" value="P:post-transcriptional tethering of RNA polymerase II gene DNA at nuclear periphery"/>
    <property type="evidence" value="ECO:0007669"/>
    <property type="project" value="TreeGrafter"/>
</dbReference>
<comment type="caution">
    <text evidence="6">The sequence shown here is derived from an EMBL/GenBank/DDBJ whole genome shotgun (WGS) entry which is preliminary data.</text>
</comment>
<feature type="region of interest" description="Disordered" evidence="4">
    <location>
        <begin position="1141"/>
        <end position="1206"/>
    </location>
</feature>